<dbReference type="UniPathway" id="UPA00060">
    <property type="reaction ID" value="UER00141"/>
</dbReference>
<evidence type="ECO:0000256" key="10">
    <source>
        <dbReference type="RuleBase" id="RU003826"/>
    </source>
</evidence>
<evidence type="ECO:0000256" key="5">
    <source>
        <dbReference type="ARBA" id="ARBA00022977"/>
    </source>
</evidence>
<comment type="catalytic activity">
    <reaction evidence="8 9 10">
        <text>2-[(2R,5Z)-2-carboxy-4-methylthiazol-5(2H)-ylidene]ethyl phosphate + 4-amino-2-methyl-5-(diphosphooxymethyl)pyrimidine + 2 H(+) = thiamine phosphate + CO2 + diphosphate</text>
        <dbReference type="Rhea" id="RHEA:47844"/>
        <dbReference type="ChEBI" id="CHEBI:15378"/>
        <dbReference type="ChEBI" id="CHEBI:16526"/>
        <dbReference type="ChEBI" id="CHEBI:33019"/>
        <dbReference type="ChEBI" id="CHEBI:37575"/>
        <dbReference type="ChEBI" id="CHEBI:57841"/>
        <dbReference type="ChEBI" id="CHEBI:62899"/>
        <dbReference type="EC" id="2.5.1.3"/>
    </reaction>
</comment>
<dbReference type="SUPFAM" id="SSF51391">
    <property type="entry name" value="Thiamin phosphate synthase"/>
    <property type="match status" value="1"/>
</dbReference>
<feature type="binding site" evidence="9">
    <location>
        <begin position="139"/>
        <end position="141"/>
    </location>
    <ligand>
        <name>2-[(2R,5Z)-2-carboxy-4-methylthiazol-5(2H)-ylidene]ethyl phosphate</name>
        <dbReference type="ChEBI" id="CHEBI:62899"/>
    </ligand>
</feature>
<comment type="similarity">
    <text evidence="9 10">Belongs to the thiamine-phosphate synthase family.</text>
</comment>
<dbReference type="Pfam" id="PF02581">
    <property type="entry name" value="TMP-TENI"/>
    <property type="match status" value="1"/>
</dbReference>
<dbReference type="GO" id="GO:0005737">
    <property type="term" value="C:cytoplasm"/>
    <property type="evidence" value="ECO:0007669"/>
    <property type="project" value="TreeGrafter"/>
</dbReference>
<dbReference type="Gene3D" id="3.20.20.70">
    <property type="entry name" value="Aldolase class I"/>
    <property type="match status" value="1"/>
</dbReference>
<feature type="binding site" evidence="9">
    <location>
        <position position="113"/>
    </location>
    <ligand>
        <name>4-amino-2-methyl-5-(diphosphooxymethyl)pyrimidine</name>
        <dbReference type="ChEBI" id="CHEBI:57841"/>
    </ligand>
</feature>
<dbReference type="EC" id="2.5.1.3" evidence="9"/>
<dbReference type="AlphaFoldDB" id="A0A8J2ZW91"/>
<evidence type="ECO:0000256" key="1">
    <source>
        <dbReference type="ARBA" id="ARBA00005165"/>
    </source>
</evidence>
<evidence type="ECO:0000256" key="9">
    <source>
        <dbReference type="HAMAP-Rule" id="MF_00097"/>
    </source>
</evidence>
<evidence type="ECO:0000259" key="12">
    <source>
        <dbReference type="Pfam" id="PF02581"/>
    </source>
</evidence>
<keyword evidence="4 9" id="KW-0460">Magnesium</keyword>
<comment type="pathway">
    <text evidence="1 9 11">Cofactor biosynthesis; thiamine diphosphate biosynthesis; thiamine phosphate from 4-amino-2-methyl-5-diphosphomethylpyrimidine and 4-methyl-5-(2-phosphoethyl)-thiazole: step 1/1.</text>
</comment>
<name>A0A8J2ZW91_9BACL</name>
<feature type="binding site" evidence="9">
    <location>
        <position position="169"/>
    </location>
    <ligand>
        <name>2-[(2R,5Z)-2-carboxy-4-methylthiazol-5(2H)-ylidene]ethyl phosphate</name>
        <dbReference type="ChEBI" id="CHEBI:62899"/>
    </ligand>
</feature>
<feature type="binding site" evidence="9">
    <location>
        <position position="74"/>
    </location>
    <ligand>
        <name>4-amino-2-methyl-5-(diphosphooxymethyl)pyrimidine</name>
        <dbReference type="ChEBI" id="CHEBI:57841"/>
    </ligand>
</feature>
<dbReference type="CDD" id="cd00564">
    <property type="entry name" value="TMP_TenI"/>
    <property type="match status" value="1"/>
</dbReference>
<reference evidence="13" key="2">
    <citation type="submission" date="2020-09" db="EMBL/GenBank/DDBJ databases">
        <authorList>
            <person name="Sun Q."/>
            <person name="Zhou Y."/>
        </authorList>
    </citation>
    <scope>NUCLEOTIDE SEQUENCE</scope>
    <source>
        <strain evidence="13">CGMCC 1.12777</strain>
    </source>
</reference>
<dbReference type="FunFam" id="3.20.20.70:FF:000096">
    <property type="entry name" value="Thiamine-phosphate synthase"/>
    <property type="match status" value="1"/>
</dbReference>
<comment type="catalytic activity">
    <reaction evidence="6 9 10">
        <text>4-methyl-5-(2-phosphooxyethyl)-thiazole + 4-amino-2-methyl-5-(diphosphooxymethyl)pyrimidine + H(+) = thiamine phosphate + diphosphate</text>
        <dbReference type="Rhea" id="RHEA:22328"/>
        <dbReference type="ChEBI" id="CHEBI:15378"/>
        <dbReference type="ChEBI" id="CHEBI:33019"/>
        <dbReference type="ChEBI" id="CHEBI:37575"/>
        <dbReference type="ChEBI" id="CHEBI:57841"/>
        <dbReference type="ChEBI" id="CHEBI:58296"/>
        <dbReference type="EC" id="2.5.1.3"/>
    </reaction>
</comment>
<feature type="binding site" evidence="9">
    <location>
        <position position="94"/>
    </location>
    <ligand>
        <name>Mg(2+)</name>
        <dbReference type="ChEBI" id="CHEBI:18420"/>
    </ligand>
</feature>
<feature type="binding site" evidence="9">
    <location>
        <begin position="189"/>
        <end position="190"/>
    </location>
    <ligand>
        <name>2-[(2R,5Z)-2-carboxy-4-methylthiazol-5(2H)-ylidene]ethyl phosphate</name>
        <dbReference type="ChEBI" id="CHEBI:62899"/>
    </ligand>
</feature>
<keyword evidence="3 9" id="KW-0479">Metal-binding</keyword>
<dbReference type="Proteomes" id="UP000656813">
    <property type="component" value="Unassembled WGS sequence"/>
</dbReference>
<feature type="binding site" evidence="9">
    <location>
        <position position="142"/>
    </location>
    <ligand>
        <name>4-amino-2-methyl-5-(diphosphooxymethyl)pyrimidine</name>
        <dbReference type="ChEBI" id="CHEBI:57841"/>
    </ligand>
</feature>
<evidence type="ECO:0000256" key="7">
    <source>
        <dbReference type="ARBA" id="ARBA00047851"/>
    </source>
</evidence>
<keyword evidence="5 9" id="KW-0784">Thiamine biosynthesis</keyword>
<gene>
    <name evidence="9 13" type="primary">thiE</name>
    <name evidence="13" type="ORF">GCM10007096_20180</name>
</gene>
<dbReference type="InterPro" id="IPR022998">
    <property type="entry name" value="ThiamineP_synth_TenI"/>
</dbReference>
<evidence type="ECO:0000256" key="3">
    <source>
        <dbReference type="ARBA" id="ARBA00022723"/>
    </source>
</evidence>
<dbReference type="PANTHER" id="PTHR20857:SF15">
    <property type="entry name" value="THIAMINE-PHOSPHATE SYNTHASE"/>
    <property type="match status" value="1"/>
</dbReference>
<dbReference type="GO" id="GO:0000287">
    <property type="term" value="F:magnesium ion binding"/>
    <property type="evidence" value="ECO:0007669"/>
    <property type="project" value="UniProtKB-UniRule"/>
</dbReference>
<evidence type="ECO:0000256" key="8">
    <source>
        <dbReference type="ARBA" id="ARBA00047883"/>
    </source>
</evidence>
<evidence type="ECO:0000256" key="4">
    <source>
        <dbReference type="ARBA" id="ARBA00022842"/>
    </source>
</evidence>
<evidence type="ECO:0000313" key="14">
    <source>
        <dbReference type="Proteomes" id="UP000656813"/>
    </source>
</evidence>
<evidence type="ECO:0000256" key="6">
    <source>
        <dbReference type="ARBA" id="ARBA00047334"/>
    </source>
</evidence>
<dbReference type="InterPro" id="IPR036206">
    <property type="entry name" value="ThiamineP_synth_sf"/>
</dbReference>
<dbReference type="EMBL" id="BMFV01000013">
    <property type="protein sequence ID" value="GGH81777.1"/>
    <property type="molecule type" value="Genomic_DNA"/>
</dbReference>
<dbReference type="NCBIfam" id="TIGR00693">
    <property type="entry name" value="thiE"/>
    <property type="match status" value="1"/>
</dbReference>
<comment type="catalytic activity">
    <reaction evidence="7 9 10">
        <text>2-(2-carboxy-4-methylthiazol-5-yl)ethyl phosphate + 4-amino-2-methyl-5-(diphosphooxymethyl)pyrimidine + 2 H(+) = thiamine phosphate + CO2 + diphosphate</text>
        <dbReference type="Rhea" id="RHEA:47848"/>
        <dbReference type="ChEBI" id="CHEBI:15378"/>
        <dbReference type="ChEBI" id="CHEBI:16526"/>
        <dbReference type="ChEBI" id="CHEBI:33019"/>
        <dbReference type="ChEBI" id="CHEBI:37575"/>
        <dbReference type="ChEBI" id="CHEBI:57841"/>
        <dbReference type="ChEBI" id="CHEBI:62890"/>
        <dbReference type="EC" id="2.5.1.3"/>
    </reaction>
</comment>
<dbReference type="GO" id="GO:0004789">
    <property type="term" value="F:thiamine-phosphate diphosphorylase activity"/>
    <property type="evidence" value="ECO:0007669"/>
    <property type="project" value="UniProtKB-UniRule"/>
</dbReference>
<evidence type="ECO:0000256" key="2">
    <source>
        <dbReference type="ARBA" id="ARBA00022679"/>
    </source>
</evidence>
<dbReference type="HAMAP" id="MF_00097">
    <property type="entry name" value="TMP_synthase"/>
    <property type="match status" value="1"/>
</dbReference>
<organism evidence="13 14">
    <name type="scientific">Pullulanibacillus pueri</name>
    <dbReference type="NCBI Taxonomy" id="1437324"/>
    <lineage>
        <taxon>Bacteria</taxon>
        <taxon>Bacillati</taxon>
        <taxon>Bacillota</taxon>
        <taxon>Bacilli</taxon>
        <taxon>Bacillales</taxon>
        <taxon>Sporolactobacillaceae</taxon>
        <taxon>Pullulanibacillus</taxon>
    </lineage>
</organism>
<evidence type="ECO:0000313" key="13">
    <source>
        <dbReference type="EMBL" id="GGH81777.1"/>
    </source>
</evidence>
<keyword evidence="2 9" id="KW-0808">Transferase</keyword>
<dbReference type="InterPro" id="IPR034291">
    <property type="entry name" value="TMP_synthase"/>
</dbReference>
<keyword evidence="14" id="KW-1185">Reference proteome</keyword>
<protein>
    <recommendedName>
        <fullName evidence="9">Thiamine-phosphate synthase</fullName>
        <shortName evidence="9">TP synthase</shortName>
        <shortName evidence="9">TPS</shortName>
        <ecNumber evidence="9">2.5.1.3</ecNumber>
    </recommendedName>
    <alternativeName>
        <fullName evidence="9">Thiamine-phosphate pyrophosphorylase</fullName>
        <shortName evidence="9">TMP pyrophosphorylase</shortName>
        <shortName evidence="9">TMP-PPase</shortName>
    </alternativeName>
</protein>
<feature type="binding site" evidence="9">
    <location>
        <position position="75"/>
    </location>
    <ligand>
        <name>Mg(2+)</name>
        <dbReference type="ChEBI" id="CHEBI:18420"/>
    </ligand>
</feature>
<comment type="caution">
    <text evidence="13">The sequence shown here is derived from an EMBL/GenBank/DDBJ whole genome shotgun (WGS) entry which is preliminary data.</text>
</comment>
<feature type="domain" description="Thiamine phosphate synthase/TenI" evidence="12">
    <location>
        <begin position="11"/>
        <end position="192"/>
    </location>
</feature>
<dbReference type="InterPro" id="IPR013785">
    <property type="entry name" value="Aldolase_TIM"/>
</dbReference>
<reference evidence="13" key="1">
    <citation type="journal article" date="2014" name="Int. J. Syst. Evol. Microbiol.">
        <title>Complete genome sequence of Corynebacterium casei LMG S-19264T (=DSM 44701T), isolated from a smear-ripened cheese.</title>
        <authorList>
            <consortium name="US DOE Joint Genome Institute (JGI-PGF)"/>
            <person name="Walter F."/>
            <person name="Albersmeier A."/>
            <person name="Kalinowski J."/>
            <person name="Ruckert C."/>
        </authorList>
    </citation>
    <scope>NUCLEOTIDE SEQUENCE</scope>
    <source>
        <strain evidence="13">CGMCC 1.12777</strain>
    </source>
</reference>
<accession>A0A8J2ZW91</accession>
<dbReference type="GO" id="GO:0009228">
    <property type="term" value="P:thiamine biosynthetic process"/>
    <property type="evidence" value="ECO:0007669"/>
    <property type="project" value="UniProtKB-KW"/>
</dbReference>
<evidence type="ECO:0000256" key="11">
    <source>
        <dbReference type="RuleBase" id="RU004253"/>
    </source>
</evidence>
<dbReference type="PANTHER" id="PTHR20857">
    <property type="entry name" value="THIAMINE-PHOSPHATE PYROPHOSPHORYLASE"/>
    <property type="match status" value="1"/>
</dbReference>
<comment type="function">
    <text evidence="9">Condenses 4-methyl-5-(beta-hydroxyethyl)thiazole monophosphate (THZ-P) and 2-methyl-4-amino-5-hydroxymethyl pyrimidine pyrophosphate (HMP-PP) to form thiamine monophosphate (TMP).</text>
</comment>
<dbReference type="RefSeq" id="WP_188497275.1">
    <property type="nucleotide sequence ID" value="NZ_BMFV01000013.1"/>
</dbReference>
<feature type="binding site" evidence="9">
    <location>
        <begin position="42"/>
        <end position="46"/>
    </location>
    <ligand>
        <name>4-amino-2-methyl-5-(diphosphooxymethyl)pyrimidine</name>
        <dbReference type="ChEBI" id="CHEBI:57841"/>
    </ligand>
</feature>
<dbReference type="GO" id="GO:0009229">
    <property type="term" value="P:thiamine diphosphate biosynthetic process"/>
    <property type="evidence" value="ECO:0007669"/>
    <property type="project" value="UniProtKB-UniRule"/>
</dbReference>
<comment type="cofactor">
    <cofactor evidence="9">
        <name>Mg(2+)</name>
        <dbReference type="ChEBI" id="CHEBI:18420"/>
    </cofactor>
    <text evidence="9">Binds 1 Mg(2+) ion per subunit.</text>
</comment>
<sequence length="215" mass="23338">MLDKHAIDYSVYLVTEKYDGRHEELFLKKIEQALKGGVTLVQLREKALETRALYTLAKRVKTLTTRYNVPFIINDRLDLALAIEADGLHLGQKDLPASVARRLLGEDKLLGVSAETVEQAKRAECDGADYLGVGSVFPTKTKDDATIISIDALRKIKAAVSLPIVAIGGITLQNAGLIIKEKVAGVAVVSAILGANQPEQAAAAFRKLYKTIEVN</sequence>
<proteinExistence type="inferred from homology"/>